<keyword evidence="2" id="KW-1185">Reference proteome</keyword>
<sequence length="254" mass="28153">MDNFMNMTEDVGHSPELQRLRDLNAVYFDALDHKLAVAPVNLDEPGKSILDSGTADGIWLRDLRSTVTAEHEYFGSDIEGELFPSQPDGIKYFQHSFKDLWPQDLPSRPTEVVRNLATLAKPGSWVQLQEMNAFTAPPNGPAITDFARMASENWTGIGVGDFANELASYLREGGLKNVQKRRVMCRLGKSTKPELREQSVNGVTGPIEPLVSFARSVKLSFTGDERSAMKSRVKAELKNNGGIIEVVIAFGQRE</sequence>
<name>A0ACC3YDM1_COLTU</name>
<gene>
    <name evidence="1" type="ORF">CTRU02_215133</name>
</gene>
<dbReference type="Proteomes" id="UP000805649">
    <property type="component" value="Unassembled WGS sequence"/>
</dbReference>
<accession>A0ACC3YDM1</accession>
<dbReference type="EMBL" id="VUJX02000013">
    <property type="protein sequence ID" value="KAL0929924.1"/>
    <property type="molecule type" value="Genomic_DNA"/>
</dbReference>
<evidence type="ECO:0000313" key="1">
    <source>
        <dbReference type="EMBL" id="KAL0929924.1"/>
    </source>
</evidence>
<evidence type="ECO:0000313" key="2">
    <source>
        <dbReference type="Proteomes" id="UP000805649"/>
    </source>
</evidence>
<comment type="caution">
    <text evidence="1">The sequence shown here is derived from an EMBL/GenBank/DDBJ whole genome shotgun (WGS) entry which is preliminary data.</text>
</comment>
<reference evidence="1 2" key="1">
    <citation type="journal article" date="2020" name="Phytopathology">
        <title>Genome Sequence Resources of Colletotrichum truncatum, C. plurivorum, C. musicola, and C. sojae: Four Species Pathogenic to Soybean (Glycine max).</title>
        <authorList>
            <person name="Rogerio F."/>
            <person name="Boufleur T.R."/>
            <person name="Ciampi-Guillardi M."/>
            <person name="Sukno S.A."/>
            <person name="Thon M.R."/>
            <person name="Massola Junior N.S."/>
            <person name="Baroncelli R."/>
        </authorList>
    </citation>
    <scope>NUCLEOTIDE SEQUENCE [LARGE SCALE GENOMIC DNA]</scope>
    <source>
        <strain evidence="1 2">CMES1059</strain>
    </source>
</reference>
<organism evidence="1 2">
    <name type="scientific">Colletotrichum truncatum</name>
    <name type="common">Anthracnose fungus</name>
    <name type="synonym">Colletotrichum capsici</name>
    <dbReference type="NCBI Taxonomy" id="5467"/>
    <lineage>
        <taxon>Eukaryota</taxon>
        <taxon>Fungi</taxon>
        <taxon>Dikarya</taxon>
        <taxon>Ascomycota</taxon>
        <taxon>Pezizomycotina</taxon>
        <taxon>Sordariomycetes</taxon>
        <taxon>Hypocreomycetidae</taxon>
        <taxon>Glomerellales</taxon>
        <taxon>Glomerellaceae</taxon>
        <taxon>Colletotrichum</taxon>
        <taxon>Colletotrichum truncatum species complex</taxon>
    </lineage>
</organism>
<protein>
    <submittedName>
        <fullName evidence="1">Uncharacterized protein</fullName>
    </submittedName>
</protein>
<proteinExistence type="predicted"/>